<sequence length="317" mass="37242">MDLNVVYSSDDNYAQHVGVSLLSLLQNNQHFNNLNIFLIENNISSYNKKNLNSVCKKYNKTIQYINFNVLLERLELNINDSIAINSYARLFLAGIIPEELDKIIYLDCDSIINSSLSDLWDTDVTEYFVAGVCDTVSNQTKLRIDMDKSEGYINAGMLLINLKKWREENIEQKFMEFIKKKDGNVFHHDQGTINGVLKDKILYLHPKFNAMTPFFTMSRKEIMSYYELENYYNEIEIDEAVKNPVFIHYTPAFVNRPWIEGCKHPLTSLYKSYLDMTPWKSTDLWKDRRGKVEKTIALLYTRLPFRIAHHIRNLIFK</sequence>
<gene>
    <name evidence="4" type="ORF">ABW01_00260</name>
</gene>
<dbReference type="InterPro" id="IPR002495">
    <property type="entry name" value="Glyco_trans_8"/>
</dbReference>
<dbReference type="RefSeq" id="WP_000365447.1">
    <property type="nucleotide sequence ID" value="NZ_CP168764.1"/>
</dbReference>
<dbReference type="InterPro" id="IPR050748">
    <property type="entry name" value="Glycosyltrans_8_dom-fam"/>
</dbReference>
<dbReference type="InterPro" id="IPR029044">
    <property type="entry name" value="Nucleotide-diphossugar_trans"/>
</dbReference>
<dbReference type="SUPFAM" id="SSF53448">
    <property type="entry name" value="Nucleotide-diphospho-sugar transferases"/>
    <property type="match status" value="1"/>
</dbReference>
<dbReference type="Gene3D" id="3.90.550.10">
    <property type="entry name" value="Spore Coat Polysaccharide Biosynthesis Protein SpsA, Chain A"/>
    <property type="match status" value="1"/>
</dbReference>
<protein>
    <submittedName>
        <fullName evidence="4">Glycosyl transferase family 8</fullName>
    </submittedName>
</protein>
<organism evidence="4 5">
    <name type="scientific">Bacillus anthracis</name>
    <name type="common">anthrax bacterium</name>
    <dbReference type="NCBI Taxonomy" id="1392"/>
    <lineage>
        <taxon>Bacteria</taxon>
        <taxon>Bacillati</taxon>
        <taxon>Bacillota</taxon>
        <taxon>Bacilli</taxon>
        <taxon>Bacillales</taxon>
        <taxon>Bacillaceae</taxon>
        <taxon>Bacillus</taxon>
        <taxon>Bacillus cereus group</taxon>
    </lineage>
</organism>
<evidence type="ECO:0000313" key="4">
    <source>
        <dbReference type="EMBL" id="KLV20744.1"/>
    </source>
</evidence>
<evidence type="ECO:0000256" key="2">
    <source>
        <dbReference type="ARBA" id="ARBA00022679"/>
    </source>
</evidence>
<accession>A0A0J1I469</accession>
<dbReference type="PANTHER" id="PTHR13778:SF47">
    <property type="entry name" value="LIPOPOLYSACCHARIDE 1,3-GALACTOSYLTRANSFERASE"/>
    <property type="match status" value="1"/>
</dbReference>
<dbReference type="Proteomes" id="UP000035904">
    <property type="component" value="Unassembled WGS sequence"/>
</dbReference>
<dbReference type="CDD" id="cd04194">
    <property type="entry name" value="GT8_A4GalT_like"/>
    <property type="match status" value="1"/>
</dbReference>
<keyword evidence="2 4" id="KW-0808">Transferase</keyword>
<reference evidence="4 5" key="1">
    <citation type="submission" date="2015-05" db="EMBL/GenBank/DDBJ databases">
        <title>Whole genome sequence and identification of bacterial endophytes from Costus igneus.</title>
        <authorList>
            <person name="Lee Y.P."/>
            <person name="Gan H.M."/>
            <person name="Eng W."/>
            <person name="Wheatley M.S."/>
            <person name="Caraballo A."/>
            <person name="Polter S."/>
            <person name="Savka M.A."/>
            <person name="Hudson A.O."/>
        </authorList>
    </citation>
    <scope>NUCLEOTIDE SEQUENCE [LARGE SCALE GENOMIC DNA]</scope>
    <source>
        <strain evidence="4 5">RIT375</strain>
    </source>
</reference>
<evidence type="ECO:0000313" key="5">
    <source>
        <dbReference type="Proteomes" id="UP000035904"/>
    </source>
</evidence>
<name>A0A0J1I469_BACAN</name>
<evidence type="ECO:0000256" key="3">
    <source>
        <dbReference type="ARBA" id="ARBA00022723"/>
    </source>
</evidence>
<dbReference type="AlphaFoldDB" id="A0A0J1I469"/>
<dbReference type="GO" id="GO:0016757">
    <property type="term" value="F:glycosyltransferase activity"/>
    <property type="evidence" value="ECO:0007669"/>
    <property type="project" value="UniProtKB-KW"/>
</dbReference>
<comment type="caution">
    <text evidence="4">The sequence shown here is derived from an EMBL/GenBank/DDBJ whole genome shotgun (WGS) entry which is preliminary data.</text>
</comment>
<dbReference type="Pfam" id="PF01501">
    <property type="entry name" value="Glyco_transf_8"/>
    <property type="match status" value="1"/>
</dbReference>
<dbReference type="PATRIC" id="fig|1392.242.peg.55"/>
<proteinExistence type="predicted"/>
<dbReference type="GO" id="GO:0046872">
    <property type="term" value="F:metal ion binding"/>
    <property type="evidence" value="ECO:0007669"/>
    <property type="project" value="UniProtKB-KW"/>
</dbReference>
<dbReference type="PANTHER" id="PTHR13778">
    <property type="entry name" value="GLYCOSYLTRANSFERASE 8 DOMAIN-CONTAINING PROTEIN"/>
    <property type="match status" value="1"/>
</dbReference>
<evidence type="ECO:0000256" key="1">
    <source>
        <dbReference type="ARBA" id="ARBA00022676"/>
    </source>
</evidence>
<keyword evidence="1" id="KW-0328">Glycosyltransferase</keyword>
<keyword evidence="3" id="KW-0479">Metal-binding</keyword>
<dbReference type="EMBL" id="LDPG01000001">
    <property type="protein sequence ID" value="KLV20744.1"/>
    <property type="molecule type" value="Genomic_DNA"/>
</dbReference>